<evidence type="ECO:0000313" key="3">
    <source>
        <dbReference type="RefSeq" id="XP_031566221.1"/>
    </source>
</evidence>
<accession>A0A6P8IHG5</accession>
<reference evidence="3" key="1">
    <citation type="submission" date="2025-08" db="UniProtKB">
        <authorList>
            <consortium name="RefSeq"/>
        </authorList>
    </citation>
    <scope>IDENTIFICATION</scope>
    <source>
        <tissue evidence="3">Tentacle</tissue>
    </source>
</reference>
<dbReference type="KEGG" id="aten:116301323"/>
<name>A0A6P8IHG5_ACTTE</name>
<dbReference type="InParanoid" id="A0A6P8IHG5"/>
<dbReference type="AlphaFoldDB" id="A0A6P8IHG5"/>
<organism evidence="2 3">
    <name type="scientific">Actinia tenebrosa</name>
    <name type="common">Australian red waratah sea anemone</name>
    <dbReference type="NCBI Taxonomy" id="6105"/>
    <lineage>
        <taxon>Eukaryota</taxon>
        <taxon>Metazoa</taxon>
        <taxon>Cnidaria</taxon>
        <taxon>Anthozoa</taxon>
        <taxon>Hexacorallia</taxon>
        <taxon>Actiniaria</taxon>
        <taxon>Actiniidae</taxon>
        <taxon>Actinia</taxon>
    </lineage>
</organism>
<dbReference type="Proteomes" id="UP000515163">
    <property type="component" value="Unplaced"/>
</dbReference>
<feature type="domain" description="Reverse transcriptase" evidence="1">
    <location>
        <begin position="1"/>
        <end position="134"/>
    </location>
</feature>
<proteinExistence type="predicted"/>
<sequence length="134" mass="14870">MVHLHSLIDTNQTFVKHRFEEVNTTLSKSFELGSGVPQGSCLGPLLFTVYASKLFEVVKGHLPSVHCYADNTQLYVSFSPNDETGQDEAIGAVQRCIDDDKLLLNDDKTEYIVIGTKQQLAKVQLNSNTLAIQK</sequence>
<dbReference type="RefSeq" id="XP_031566221.1">
    <property type="nucleotide sequence ID" value="XM_031710361.1"/>
</dbReference>
<dbReference type="PROSITE" id="PS50878">
    <property type="entry name" value="RT_POL"/>
    <property type="match status" value="1"/>
</dbReference>
<dbReference type="GeneID" id="116301323"/>
<dbReference type="Pfam" id="PF00078">
    <property type="entry name" value="RVT_1"/>
    <property type="match status" value="1"/>
</dbReference>
<dbReference type="InterPro" id="IPR000477">
    <property type="entry name" value="RT_dom"/>
</dbReference>
<dbReference type="PANTHER" id="PTHR33332">
    <property type="entry name" value="REVERSE TRANSCRIPTASE DOMAIN-CONTAINING PROTEIN"/>
    <property type="match status" value="1"/>
</dbReference>
<gene>
    <name evidence="3" type="primary">LOC116301323</name>
</gene>
<evidence type="ECO:0000259" key="1">
    <source>
        <dbReference type="PROSITE" id="PS50878"/>
    </source>
</evidence>
<protein>
    <submittedName>
        <fullName evidence="3">Uncharacterized protein LOC116301323</fullName>
    </submittedName>
</protein>
<dbReference type="OrthoDB" id="10067563at2759"/>
<evidence type="ECO:0000313" key="2">
    <source>
        <dbReference type="Proteomes" id="UP000515163"/>
    </source>
</evidence>
<keyword evidence="2" id="KW-1185">Reference proteome</keyword>